<dbReference type="HAMAP" id="MF_01217">
    <property type="entry name" value="Acyl_carrier"/>
    <property type="match status" value="1"/>
</dbReference>
<evidence type="ECO:0000256" key="5">
    <source>
        <dbReference type="ARBA" id="ARBA00023098"/>
    </source>
</evidence>
<keyword evidence="6 7" id="KW-0275">Fatty acid biosynthesis</keyword>
<dbReference type="GO" id="GO:0009245">
    <property type="term" value="P:lipid A biosynthetic process"/>
    <property type="evidence" value="ECO:0007669"/>
    <property type="project" value="TreeGrafter"/>
</dbReference>
<proteinExistence type="inferred from homology"/>
<comment type="PTM">
    <text evidence="7">4'-phosphopantetheine is transferred from CoA to a specific serine of apo-ACP by AcpS. This modification is essential for activity because fatty acids are bound in thioester linkage to the sulfhydryl of the prosthetic group.</text>
</comment>
<dbReference type="Proteomes" id="UP000070366">
    <property type="component" value="Unassembled WGS sequence"/>
</dbReference>
<sequence>MVELERVQQLLAMASPKEIEEITPEKHLISDLEMDSFGLMEVVMAFEDEFGVEIPDRDLRLLDTVEDVLIYLEDKTGTQHMPARVF</sequence>
<dbReference type="Gene3D" id="1.10.1200.10">
    <property type="entry name" value="ACP-like"/>
    <property type="match status" value="1"/>
</dbReference>
<evidence type="ECO:0000313" key="10">
    <source>
        <dbReference type="Proteomes" id="UP000070366"/>
    </source>
</evidence>
<evidence type="ECO:0000256" key="7">
    <source>
        <dbReference type="HAMAP-Rule" id="MF_01217"/>
    </source>
</evidence>
<keyword evidence="5 7" id="KW-0443">Lipid metabolism</keyword>
<evidence type="ECO:0000313" key="9">
    <source>
        <dbReference type="EMBL" id="KXK65744.1"/>
    </source>
</evidence>
<dbReference type="PATRIC" id="fig|626937.4.peg.1448"/>
<dbReference type="PANTHER" id="PTHR20863">
    <property type="entry name" value="ACYL CARRIER PROTEIN"/>
    <property type="match status" value="1"/>
</dbReference>
<dbReference type="GO" id="GO:0016020">
    <property type="term" value="C:membrane"/>
    <property type="evidence" value="ECO:0007669"/>
    <property type="project" value="GOC"/>
</dbReference>
<dbReference type="KEGG" id="cmiu:B1H56_11855"/>
<dbReference type="OrthoDB" id="9804551at2"/>
<dbReference type="EMBL" id="LSZW01000057">
    <property type="protein sequence ID" value="KXK65744.1"/>
    <property type="molecule type" value="Genomic_DNA"/>
</dbReference>
<comment type="function">
    <text evidence="7">Carrier of the growing fatty acid chain in fatty acid biosynthesis.</text>
</comment>
<dbReference type="PROSITE" id="PS50075">
    <property type="entry name" value="CARRIER"/>
    <property type="match status" value="1"/>
</dbReference>
<comment type="pathway">
    <text evidence="7">Lipid metabolism; fatty acid biosynthesis.</text>
</comment>
<dbReference type="GO" id="GO:0005829">
    <property type="term" value="C:cytosol"/>
    <property type="evidence" value="ECO:0007669"/>
    <property type="project" value="TreeGrafter"/>
</dbReference>
<evidence type="ECO:0000256" key="3">
    <source>
        <dbReference type="ARBA" id="ARBA00022553"/>
    </source>
</evidence>
<dbReference type="InterPro" id="IPR036736">
    <property type="entry name" value="ACP-like_sf"/>
</dbReference>
<dbReference type="SUPFAM" id="SSF47336">
    <property type="entry name" value="ACP-like"/>
    <property type="match status" value="1"/>
</dbReference>
<keyword evidence="3 7" id="KW-0597">Phosphoprotein</keyword>
<evidence type="ECO:0000256" key="2">
    <source>
        <dbReference type="ARBA" id="ARBA00022516"/>
    </source>
</evidence>
<dbReference type="Pfam" id="PF00550">
    <property type="entry name" value="PP-binding"/>
    <property type="match status" value="1"/>
</dbReference>
<keyword evidence="2 7" id="KW-0444">Lipid biosynthesis</keyword>
<feature type="domain" description="Carrier" evidence="8">
    <location>
        <begin position="1"/>
        <end position="76"/>
    </location>
</feature>
<comment type="similarity">
    <text evidence="7">Belongs to the acyl carrier protein (ACP) family.</text>
</comment>
<keyword evidence="7" id="KW-0963">Cytoplasm</keyword>
<comment type="subcellular location">
    <subcellularLocation>
        <location evidence="7">Cytoplasm</location>
    </subcellularLocation>
</comment>
<comment type="caution">
    <text evidence="9">The sequence shown here is derived from an EMBL/GenBank/DDBJ whole genome shotgun (WGS) entry which is preliminary data.</text>
</comment>
<dbReference type="PANTHER" id="PTHR20863:SF76">
    <property type="entry name" value="CARRIER DOMAIN-CONTAINING PROTEIN"/>
    <property type="match status" value="1"/>
</dbReference>
<keyword evidence="1 7" id="KW-0596">Phosphopantetheine</keyword>
<dbReference type="AlphaFoldDB" id="A0A136Q575"/>
<evidence type="ECO:0000259" key="8">
    <source>
        <dbReference type="PROSITE" id="PS50075"/>
    </source>
</evidence>
<dbReference type="GO" id="GO:0000036">
    <property type="term" value="F:acyl carrier activity"/>
    <property type="evidence" value="ECO:0007669"/>
    <property type="project" value="UniProtKB-UniRule"/>
</dbReference>
<gene>
    <name evidence="7" type="primary">acpP</name>
    <name evidence="9" type="ORF">HMPREF3293_01466</name>
</gene>
<evidence type="ECO:0000256" key="6">
    <source>
        <dbReference type="ARBA" id="ARBA00023160"/>
    </source>
</evidence>
<feature type="modified residue" description="O-(pantetheine 4'-phosphoryl)serine" evidence="7">
    <location>
        <position position="36"/>
    </location>
</feature>
<dbReference type="RefSeq" id="WP_066739844.1">
    <property type="nucleotide sequence ID" value="NZ_CABMOF010000004.1"/>
</dbReference>
<dbReference type="STRING" id="626937.HMPREF3293_01466"/>
<dbReference type="InterPro" id="IPR003231">
    <property type="entry name" value="ACP"/>
</dbReference>
<reference evidence="10" key="1">
    <citation type="submission" date="2016-02" db="EMBL/GenBank/DDBJ databases">
        <authorList>
            <person name="Mitreva M."/>
            <person name="Pepin K.H."/>
            <person name="Mihindukulasuriya K.A."/>
            <person name="Fulton R."/>
            <person name="Fronick C."/>
            <person name="O'Laughlin M."/>
            <person name="Miner T."/>
            <person name="Herter B."/>
            <person name="Rosa B.A."/>
            <person name="Cordes M."/>
            <person name="Tomlinson C."/>
            <person name="Wollam A."/>
            <person name="Palsikar V.B."/>
            <person name="Mardis E.R."/>
            <person name="Wilson R.K."/>
        </authorList>
    </citation>
    <scope>NUCLEOTIDE SEQUENCE [LARGE SCALE GENOMIC DNA]</scope>
    <source>
        <strain evidence="10">DSM 22607</strain>
    </source>
</reference>
<protein>
    <recommendedName>
        <fullName evidence="7">Acyl carrier protein</fullName>
        <shortName evidence="7">ACP</shortName>
    </recommendedName>
</protein>
<dbReference type="InterPro" id="IPR009081">
    <property type="entry name" value="PP-bd_ACP"/>
</dbReference>
<keyword evidence="10" id="KW-1185">Reference proteome</keyword>
<evidence type="ECO:0000256" key="1">
    <source>
        <dbReference type="ARBA" id="ARBA00022450"/>
    </source>
</evidence>
<name>A0A136Q575_9FIRM</name>
<dbReference type="GO" id="GO:0000035">
    <property type="term" value="F:acyl binding"/>
    <property type="evidence" value="ECO:0007669"/>
    <property type="project" value="TreeGrafter"/>
</dbReference>
<organism evidence="9 10">
    <name type="scientific">Christensenella minuta</name>
    <dbReference type="NCBI Taxonomy" id="626937"/>
    <lineage>
        <taxon>Bacteria</taxon>
        <taxon>Bacillati</taxon>
        <taxon>Bacillota</taxon>
        <taxon>Clostridia</taxon>
        <taxon>Christensenellales</taxon>
        <taxon>Christensenellaceae</taxon>
        <taxon>Christensenella</taxon>
    </lineage>
</organism>
<keyword evidence="4 7" id="KW-0276">Fatty acid metabolism</keyword>
<accession>A0A136Q575</accession>
<evidence type="ECO:0000256" key="4">
    <source>
        <dbReference type="ARBA" id="ARBA00022832"/>
    </source>
</evidence>
<dbReference type="UniPathway" id="UPA00094"/>